<comment type="caution">
    <text evidence="1">The sequence shown here is derived from an EMBL/GenBank/DDBJ whole genome shotgun (WGS) entry which is preliminary data.</text>
</comment>
<dbReference type="Gene3D" id="1.50.10.100">
    <property type="entry name" value="Chondroitin AC/alginate lyase"/>
    <property type="match status" value="1"/>
</dbReference>
<sequence length="917" mass="104091">MATCSNTQVIPMRPELPEYMVDMSDKDFGTKFFSEINLDYPGLVNVKTMVERGNYTIALQEWSNLFWDRTSSITDASKYSRTSWYVCNDDDLMLSDTVKFQRENLIVDYGLPFSRKSAIDMAAGSGNPSMEWHRPDSYNCYINTLAHPRVLIRKVEDIKAGVSCSFTSEQYLTRWSNITRDFVNNNWNCGLRLCKSTSATAQTLNHYQVCTAPDNWGYHHVGFMYWHIYGLHNLLESWIDSIRHLTANMNLEAKTYIPYRTTTEMCYFMMLWPGVNGADNDPHVGLIAQRTLIATDLFELSLLMPEFLRQPKLNSYSNTVFCNLADITATCPASDFNRDGTGTENSLNYMFLTHRTLKTLLGLCTDANISCMWKNAVESLITRRNKFRDNIYTNLGTQVLCAGDYQADYNSSDGRLPKPVHPVSYKSIAFPWHGLYSMRDGFTPNDFFISLHSPLRGAGHEANDVNKIMLEAFGRYMLVANAGEGSVWGSSWVQNTVQVDDRPQAKVNHPRHGAWTNPQSGLWHVGESFDMAETNYTYGYGPQESPLPPAVITSVAHKRKVIHLKNLKIALVVDKMETSDDKTHKYTQIWHFHKDFPDTNVTINSNTKIIATNQSDTANICMLQASQEPLNYSKYYGESYTGPIPAHINCIKTDGTSFRGWFNNADGYGYQNNIYPAVDVYTTFTGMGRQKIITALVPSHNTAARILSSNRIETDKMIGIEIVLTDNTEIRIYEAIGANVTFSFPNVTAEMLVLLKKPGQILWTGLYQYSDDIPINHAEFEISPNNTVLPIYHIRPPDWFNWEIDNSGHEFPLYFKGTIQPEEGMRKIYAGESVTLKVITPSDYASGYDYQWKVNGTNVGNNADSYSYNTQPNDLIECTITATPFTGDSPYTFNTNALRVCERTFTSIFICNNITKF</sequence>
<dbReference type="InterPro" id="IPR008929">
    <property type="entry name" value="Chondroitin_lyas"/>
</dbReference>
<dbReference type="AlphaFoldDB" id="A0A815IYN7"/>
<dbReference type="Gene3D" id="2.70.98.70">
    <property type="match status" value="1"/>
</dbReference>
<protein>
    <submittedName>
        <fullName evidence="1">Uncharacterized protein</fullName>
    </submittedName>
</protein>
<accession>A0A815IYN7</accession>
<proteinExistence type="predicted"/>
<evidence type="ECO:0000313" key="2">
    <source>
        <dbReference type="Proteomes" id="UP000663855"/>
    </source>
</evidence>
<organism evidence="1 2">
    <name type="scientific">Rotaria magnacalcarata</name>
    <dbReference type="NCBI Taxonomy" id="392030"/>
    <lineage>
        <taxon>Eukaryota</taxon>
        <taxon>Metazoa</taxon>
        <taxon>Spiralia</taxon>
        <taxon>Gnathifera</taxon>
        <taxon>Rotifera</taxon>
        <taxon>Eurotatoria</taxon>
        <taxon>Bdelloidea</taxon>
        <taxon>Philodinida</taxon>
        <taxon>Philodinidae</taxon>
        <taxon>Rotaria</taxon>
    </lineage>
</organism>
<evidence type="ECO:0000313" key="1">
    <source>
        <dbReference type="EMBL" id="CAF1374694.1"/>
    </source>
</evidence>
<dbReference type="Proteomes" id="UP000663855">
    <property type="component" value="Unassembled WGS sequence"/>
</dbReference>
<name>A0A815IYN7_9BILA</name>
<dbReference type="EMBL" id="CAJNOV010009662">
    <property type="protein sequence ID" value="CAF1374694.1"/>
    <property type="molecule type" value="Genomic_DNA"/>
</dbReference>
<reference evidence="1" key="1">
    <citation type="submission" date="2021-02" db="EMBL/GenBank/DDBJ databases">
        <authorList>
            <person name="Nowell W R."/>
        </authorList>
    </citation>
    <scope>NUCLEOTIDE SEQUENCE</scope>
</reference>
<gene>
    <name evidence="1" type="ORF">CJN711_LOCUS20630</name>
</gene>